<protein>
    <recommendedName>
        <fullName evidence="12">CTP synthase</fullName>
        <ecNumber evidence="3">6.3.4.2</ecNumber>
    </recommendedName>
    <alternativeName>
        <fullName evidence="14">Cytidine 5'-triphosphate synthase</fullName>
    </alternativeName>
    <alternativeName>
        <fullName evidence="15">Cytidine triphosphate synthetase</fullName>
    </alternativeName>
    <alternativeName>
        <fullName evidence="13">UTP--ammonia ligase</fullName>
    </alternativeName>
</protein>
<proteinExistence type="inferred from homology"/>
<keyword evidence="5" id="KW-0479">Metal-binding</keyword>
<comment type="catalytic activity">
    <reaction evidence="11">
        <text>UTP + L-glutamine + ATP + H2O = CTP + L-glutamate + ADP + phosphate + 2 H(+)</text>
        <dbReference type="Rhea" id="RHEA:26426"/>
        <dbReference type="ChEBI" id="CHEBI:15377"/>
        <dbReference type="ChEBI" id="CHEBI:15378"/>
        <dbReference type="ChEBI" id="CHEBI:29985"/>
        <dbReference type="ChEBI" id="CHEBI:30616"/>
        <dbReference type="ChEBI" id="CHEBI:37563"/>
        <dbReference type="ChEBI" id="CHEBI:43474"/>
        <dbReference type="ChEBI" id="CHEBI:46398"/>
        <dbReference type="ChEBI" id="CHEBI:58359"/>
        <dbReference type="ChEBI" id="CHEBI:456216"/>
        <dbReference type="EC" id="6.3.4.2"/>
    </reaction>
</comment>
<keyword evidence="9" id="KW-0315">Glutamine amidotransferase</keyword>
<dbReference type="Gene3D" id="3.40.50.880">
    <property type="match status" value="1"/>
</dbReference>
<dbReference type="GO" id="GO:0005524">
    <property type="term" value="F:ATP binding"/>
    <property type="evidence" value="ECO:0007669"/>
    <property type="project" value="UniProtKB-KW"/>
</dbReference>
<dbReference type="EC" id="6.3.4.2" evidence="3"/>
<dbReference type="GO" id="GO:0003883">
    <property type="term" value="F:CTP synthase activity"/>
    <property type="evidence" value="ECO:0007669"/>
    <property type="project" value="UniProtKB-EC"/>
</dbReference>
<evidence type="ECO:0000313" key="19">
    <source>
        <dbReference type="Proteomes" id="UP000177276"/>
    </source>
</evidence>
<evidence type="ECO:0000256" key="1">
    <source>
        <dbReference type="ARBA" id="ARBA00005171"/>
    </source>
</evidence>
<gene>
    <name evidence="18" type="ORF">A3G46_02485</name>
</gene>
<comment type="similarity">
    <text evidence="2">Belongs to the CTP synthase family.</text>
</comment>
<evidence type="ECO:0000256" key="15">
    <source>
        <dbReference type="ARBA" id="ARBA00083191"/>
    </source>
</evidence>
<dbReference type="InterPro" id="IPR017926">
    <property type="entry name" value="GATASE"/>
</dbReference>
<dbReference type="Pfam" id="PF00117">
    <property type="entry name" value="GATase"/>
    <property type="match status" value="1"/>
</dbReference>
<dbReference type="NCBIfam" id="NF003792">
    <property type="entry name" value="PRK05380.1"/>
    <property type="match status" value="1"/>
</dbReference>
<organism evidence="18 19">
    <name type="scientific">Candidatus Zambryskibacteria bacterium RIFCSPLOWO2_12_FULL_39_16</name>
    <dbReference type="NCBI Taxonomy" id="1802775"/>
    <lineage>
        <taxon>Bacteria</taxon>
        <taxon>Candidatus Zambryskiibacteriota</taxon>
    </lineage>
</organism>
<dbReference type="NCBIfam" id="TIGR00337">
    <property type="entry name" value="PyrG"/>
    <property type="match status" value="1"/>
</dbReference>
<keyword evidence="6" id="KW-0547">Nucleotide-binding</keyword>
<dbReference type="CDD" id="cd01746">
    <property type="entry name" value="GATase1_CTP_Synthase"/>
    <property type="match status" value="1"/>
</dbReference>
<evidence type="ECO:0000256" key="11">
    <source>
        <dbReference type="ARBA" id="ARBA00047781"/>
    </source>
</evidence>
<dbReference type="FunFam" id="3.40.50.300:FF:000009">
    <property type="entry name" value="CTP synthase"/>
    <property type="match status" value="1"/>
</dbReference>
<dbReference type="AlphaFoldDB" id="A0A1G2UU02"/>
<reference evidence="18 19" key="1">
    <citation type="journal article" date="2016" name="Nat. Commun.">
        <title>Thousands of microbial genomes shed light on interconnected biogeochemical processes in an aquifer system.</title>
        <authorList>
            <person name="Anantharaman K."/>
            <person name="Brown C.T."/>
            <person name="Hug L.A."/>
            <person name="Sharon I."/>
            <person name="Castelle C.J."/>
            <person name="Probst A.J."/>
            <person name="Thomas B.C."/>
            <person name="Singh A."/>
            <person name="Wilkins M.J."/>
            <person name="Karaoz U."/>
            <person name="Brodie E.L."/>
            <person name="Williams K.H."/>
            <person name="Hubbard S.S."/>
            <person name="Banfield J.F."/>
        </authorList>
    </citation>
    <scope>NUCLEOTIDE SEQUENCE [LARGE SCALE GENOMIC DNA]</scope>
</reference>
<evidence type="ECO:0000256" key="6">
    <source>
        <dbReference type="ARBA" id="ARBA00022741"/>
    </source>
</evidence>
<dbReference type="Gene3D" id="3.40.50.300">
    <property type="entry name" value="P-loop containing nucleotide triphosphate hydrolases"/>
    <property type="match status" value="1"/>
</dbReference>
<evidence type="ECO:0000256" key="9">
    <source>
        <dbReference type="ARBA" id="ARBA00022962"/>
    </source>
</evidence>
<dbReference type="InterPro" id="IPR033828">
    <property type="entry name" value="GATase1_CTP_Synthase"/>
</dbReference>
<comment type="pathway">
    <text evidence="1">Pyrimidine metabolism; CTP biosynthesis via de novo pathway; CTP from UDP: step 2/2.</text>
</comment>
<feature type="domain" description="CTP synthase N-terminal" evidence="17">
    <location>
        <begin position="6"/>
        <end position="269"/>
    </location>
</feature>
<dbReference type="EMBL" id="MHWS01000003">
    <property type="protein sequence ID" value="OHB12855.1"/>
    <property type="molecule type" value="Genomic_DNA"/>
</dbReference>
<evidence type="ECO:0000259" key="17">
    <source>
        <dbReference type="Pfam" id="PF06418"/>
    </source>
</evidence>
<dbReference type="InterPro" id="IPR004468">
    <property type="entry name" value="CTP_synthase"/>
</dbReference>
<evidence type="ECO:0000256" key="3">
    <source>
        <dbReference type="ARBA" id="ARBA00012291"/>
    </source>
</evidence>
<dbReference type="SUPFAM" id="SSF52317">
    <property type="entry name" value="Class I glutamine amidotransferase-like"/>
    <property type="match status" value="1"/>
</dbReference>
<evidence type="ECO:0000256" key="5">
    <source>
        <dbReference type="ARBA" id="ARBA00022723"/>
    </source>
</evidence>
<evidence type="ECO:0000256" key="12">
    <source>
        <dbReference type="ARBA" id="ARBA00070745"/>
    </source>
</evidence>
<sequence length="549" mass="61584">MKKNHKYIFVVGGVMSGVGKGIASSSIGKILQSKGFKVNPIKVDPYLNVDAGNMNPIEHGEVFVLDSGLETDQDMGNYERFLEMNLNSEDYMTSGSVYKHVIERERNLGYRGKCVEAIPHITEEILRRIKKAADEHQSDISLIEIGGTIGDYQNILFIEAARTLKIKHPQDVIFIMVSYLPIPGSLGEMKTRPTQNAVRQLNSYGVQPDIIIARGAQSLDYKRKEKIAMACAIAPENVISAPDIASIYDVPINFEKDKISSIILKIFHLRSKTNGNSLKYWKDFVHERAQAKKELQIAVVGKYFDTGDFVLSDAYVSVIEAIKFSSAWKGARTNLTWINSKEYETDPKKISELKDYDGIIVPGGFGESGVEGVIMAVEYARVNKIPYLGLCYGMQLAVIEFARNVIGWKDAHTSEINPKSSHVVIDIMPEQKKLLEEGRYGATMRLGAYPAILKKGTIAYGAYGEKNISERHRHRYEVNPEYIADVENAGMVFSGTSPDRRLMEIAELPKNIHPFFLGTQFHPEFKARPLHPHPLFTAFIDACLKNRQS</sequence>
<dbReference type="FunFam" id="3.40.50.880:FF:000002">
    <property type="entry name" value="CTP synthase"/>
    <property type="match status" value="1"/>
</dbReference>
<evidence type="ECO:0000256" key="2">
    <source>
        <dbReference type="ARBA" id="ARBA00007533"/>
    </source>
</evidence>
<keyword evidence="7" id="KW-0067">ATP-binding</keyword>
<dbReference type="Proteomes" id="UP000177276">
    <property type="component" value="Unassembled WGS sequence"/>
</dbReference>
<dbReference type="GO" id="GO:0044210">
    <property type="term" value="P:'de novo' CTP biosynthetic process"/>
    <property type="evidence" value="ECO:0007669"/>
    <property type="project" value="UniProtKB-UniPathway"/>
</dbReference>
<evidence type="ECO:0000256" key="10">
    <source>
        <dbReference type="ARBA" id="ARBA00022975"/>
    </source>
</evidence>
<dbReference type="SUPFAM" id="SSF52540">
    <property type="entry name" value="P-loop containing nucleoside triphosphate hydrolases"/>
    <property type="match status" value="1"/>
</dbReference>
<evidence type="ECO:0000256" key="8">
    <source>
        <dbReference type="ARBA" id="ARBA00022842"/>
    </source>
</evidence>
<name>A0A1G2UU02_9BACT</name>
<evidence type="ECO:0000313" key="18">
    <source>
        <dbReference type="EMBL" id="OHB12855.1"/>
    </source>
</evidence>
<dbReference type="GO" id="GO:0046872">
    <property type="term" value="F:metal ion binding"/>
    <property type="evidence" value="ECO:0007669"/>
    <property type="project" value="UniProtKB-KW"/>
</dbReference>
<feature type="domain" description="Glutamine amidotransferase" evidence="16">
    <location>
        <begin position="311"/>
        <end position="541"/>
    </location>
</feature>
<evidence type="ECO:0000259" key="16">
    <source>
        <dbReference type="Pfam" id="PF00117"/>
    </source>
</evidence>
<evidence type="ECO:0000256" key="13">
    <source>
        <dbReference type="ARBA" id="ARBA00075170"/>
    </source>
</evidence>
<evidence type="ECO:0000256" key="4">
    <source>
        <dbReference type="ARBA" id="ARBA00022598"/>
    </source>
</evidence>
<dbReference type="GO" id="GO:0042802">
    <property type="term" value="F:identical protein binding"/>
    <property type="evidence" value="ECO:0007669"/>
    <property type="project" value="TreeGrafter"/>
</dbReference>
<dbReference type="UniPathway" id="UPA00159">
    <property type="reaction ID" value="UER00277"/>
</dbReference>
<dbReference type="InterPro" id="IPR027417">
    <property type="entry name" value="P-loop_NTPase"/>
</dbReference>
<keyword evidence="8" id="KW-0460">Magnesium</keyword>
<dbReference type="Pfam" id="PF06418">
    <property type="entry name" value="CTP_synth_N"/>
    <property type="match status" value="1"/>
</dbReference>
<dbReference type="InterPro" id="IPR029062">
    <property type="entry name" value="Class_I_gatase-like"/>
</dbReference>
<dbReference type="GO" id="GO:0097268">
    <property type="term" value="C:cytoophidium"/>
    <property type="evidence" value="ECO:0007669"/>
    <property type="project" value="UniProtKB-ARBA"/>
</dbReference>
<dbReference type="PROSITE" id="PS51273">
    <property type="entry name" value="GATASE_TYPE_1"/>
    <property type="match status" value="1"/>
</dbReference>
<accession>A0A1G2UU02</accession>
<evidence type="ECO:0000256" key="14">
    <source>
        <dbReference type="ARBA" id="ARBA00079941"/>
    </source>
</evidence>
<dbReference type="GO" id="GO:0019856">
    <property type="term" value="P:pyrimidine nucleobase biosynthetic process"/>
    <property type="evidence" value="ECO:0007669"/>
    <property type="project" value="TreeGrafter"/>
</dbReference>
<dbReference type="InterPro" id="IPR017456">
    <property type="entry name" value="CTP_synthase_N"/>
</dbReference>
<keyword evidence="4" id="KW-0436">Ligase</keyword>
<dbReference type="PANTHER" id="PTHR11550">
    <property type="entry name" value="CTP SYNTHASE"/>
    <property type="match status" value="1"/>
</dbReference>
<comment type="caution">
    <text evidence="18">The sequence shown here is derived from an EMBL/GenBank/DDBJ whole genome shotgun (WGS) entry which is preliminary data.</text>
</comment>
<keyword evidence="10" id="KW-0665">Pyrimidine biosynthesis</keyword>
<evidence type="ECO:0000256" key="7">
    <source>
        <dbReference type="ARBA" id="ARBA00022840"/>
    </source>
</evidence>
<dbReference type="PANTHER" id="PTHR11550:SF0">
    <property type="entry name" value="CTP SYNTHASE-RELATED"/>
    <property type="match status" value="1"/>
</dbReference>